<feature type="domain" description="U-box" evidence="4">
    <location>
        <begin position="220"/>
        <end position="292"/>
    </location>
</feature>
<evidence type="ECO:0000256" key="1">
    <source>
        <dbReference type="ARBA" id="ARBA00004906"/>
    </source>
</evidence>
<feature type="region of interest" description="Disordered" evidence="3">
    <location>
        <begin position="291"/>
        <end position="324"/>
    </location>
</feature>
<dbReference type="PROSITE" id="PS51698">
    <property type="entry name" value="U_BOX"/>
    <property type="match status" value="1"/>
</dbReference>
<dbReference type="PANTHER" id="PTHR33644">
    <property type="entry name" value="U-BOX DOMAIN-CONTAINING PROTEIN 62-RELATED"/>
    <property type="match status" value="1"/>
</dbReference>
<feature type="compositionally biased region" description="Polar residues" evidence="3">
    <location>
        <begin position="164"/>
        <end position="175"/>
    </location>
</feature>
<keyword evidence="6" id="KW-1185">Reference proteome</keyword>
<dbReference type="SUPFAM" id="SSF57850">
    <property type="entry name" value="RING/U-box"/>
    <property type="match status" value="1"/>
</dbReference>
<dbReference type="OrthoDB" id="667871at2759"/>
<feature type="compositionally biased region" description="Acidic residues" evidence="3">
    <location>
        <begin position="106"/>
        <end position="121"/>
    </location>
</feature>
<evidence type="ECO:0000256" key="3">
    <source>
        <dbReference type="SAM" id="MobiDB-lite"/>
    </source>
</evidence>
<dbReference type="InterPro" id="IPR003613">
    <property type="entry name" value="Ubox_domain"/>
</dbReference>
<evidence type="ECO:0000259" key="4">
    <source>
        <dbReference type="PROSITE" id="PS51698"/>
    </source>
</evidence>
<dbReference type="InterPro" id="IPR013083">
    <property type="entry name" value="Znf_RING/FYVE/PHD"/>
</dbReference>
<feature type="compositionally biased region" description="Polar residues" evidence="3">
    <location>
        <begin position="9"/>
        <end position="22"/>
    </location>
</feature>
<protein>
    <recommendedName>
        <fullName evidence="4">U-box domain-containing protein</fullName>
    </recommendedName>
</protein>
<dbReference type="Gene3D" id="3.30.40.10">
    <property type="entry name" value="Zinc/RING finger domain, C3HC4 (zinc finger)"/>
    <property type="match status" value="1"/>
</dbReference>
<feature type="compositionally biased region" description="Polar residues" evidence="3">
    <location>
        <begin position="92"/>
        <end position="103"/>
    </location>
</feature>
<accession>A0A9P0ZGV5</accession>
<proteinExistence type="predicted"/>
<organism evidence="5 6">
    <name type="scientific">Cuscuta europaea</name>
    <name type="common">European dodder</name>
    <dbReference type="NCBI Taxonomy" id="41803"/>
    <lineage>
        <taxon>Eukaryota</taxon>
        <taxon>Viridiplantae</taxon>
        <taxon>Streptophyta</taxon>
        <taxon>Embryophyta</taxon>
        <taxon>Tracheophyta</taxon>
        <taxon>Spermatophyta</taxon>
        <taxon>Magnoliopsida</taxon>
        <taxon>eudicotyledons</taxon>
        <taxon>Gunneridae</taxon>
        <taxon>Pentapetalae</taxon>
        <taxon>asterids</taxon>
        <taxon>lamiids</taxon>
        <taxon>Solanales</taxon>
        <taxon>Convolvulaceae</taxon>
        <taxon>Cuscuteae</taxon>
        <taxon>Cuscuta</taxon>
        <taxon>Cuscuta subgen. Cuscuta</taxon>
    </lineage>
</organism>
<dbReference type="GO" id="GO:0004842">
    <property type="term" value="F:ubiquitin-protein transferase activity"/>
    <property type="evidence" value="ECO:0007669"/>
    <property type="project" value="InterPro"/>
</dbReference>
<feature type="compositionally biased region" description="Polar residues" evidence="3">
    <location>
        <begin position="138"/>
        <end position="150"/>
    </location>
</feature>
<reference evidence="5" key="1">
    <citation type="submission" date="2022-07" db="EMBL/GenBank/DDBJ databases">
        <authorList>
            <person name="Macas J."/>
            <person name="Novak P."/>
            <person name="Neumann P."/>
        </authorList>
    </citation>
    <scope>NUCLEOTIDE SEQUENCE</scope>
</reference>
<dbReference type="PANTHER" id="PTHR33644:SF5">
    <property type="entry name" value="U-BOX DOMAIN-CONTAINING PROTEIN 62"/>
    <property type="match status" value="1"/>
</dbReference>
<name>A0A9P0ZGV5_CUSEU</name>
<comment type="pathway">
    <text evidence="1">Protein modification; protein ubiquitination.</text>
</comment>
<evidence type="ECO:0000313" key="6">
    <source>
        <dbReference type="Proteomes" id="UP001152484"/>
    </source>
</evidence>
<evidence type="ECO:0000256" key="2">
    <source>
        <dbReference type="ARBA" id="ARBA00022679"/>
    </source>
</evidence>
<gene>
    <name evidence="5" type="ORF">CEURO_LOCUS14239</name>
</gene>
<dbReference type="InterPro" id="IPR057649">
    <property type="entry name" value="PUB62-63_C"/>
</dbReference>
<dbReference type="Proteomes" id="UP001152484">
    <property type="component" value="Unassembled WGS sequence"/>
</dbReference>
<dbReference type="Pfam" id="PF23112">
    <property type="entry name" value="PUB62-63_C"/>
    <property type="match status" value="1"/>
</dbReference>
<comment type="caution">
    <text evidence="5">The sequence shown here is derived from an EMBL/GenBank/DDBJ whole genome shotgun (WGS) entry which is preliminary data.</text>
</comment>
<dbReference type="AlphaFoldDB" id="A0A9P0ZGV5"/>
<evidence type="ECO:0000313" key="5">
    <source>
        <dbReference type="EMBL" id="CAH9098305.1"/>
    </source>
</evidence>
<dbReference type="EMBL" id="CAMAPE010000035">
    <property type="protein sequence ID" value="CAH9098305.1"/>
    <property type="molecule type" value="Genomic_DNA"/>
</dbReference>
<sequence>MTPEEMGSFSAQRPDNGANSLPQMVFPESFTCGPPPQHPHCDSSAGTSATVTGPGPKTTRELTGYLNSHHYFLPQPLAATEFRGSMFADRWNANSRDSSTPSRDGSEEDEEEEEDDDDNEDEGRVYVNNHSNIDKVSNKSSTDNSGNQKPTDVPNFGSKEGNWRQRQSGSSVDQARNNGAIYDLQGSAFNSGQKDIVLVDNGCGFSGRKESSYSSEPGESLRAILSDPISGSLMDDAVILPCGHSFGNGGVQHVIRVKACYNCAQPVSEESIAPNLSLRAAVQAFRREEYFHVNQPPKRRKERHEQDNRGASGDSMQTDHPRGRGVHFPFAVADRVIIQGNKRTPPRFVGREAVVTSQCLNGWYVVKTLDNAESVKVQYRSLARAPADSLSPQPISSSKPASWL</sequence>
<feature type="region of interest" description="Disordered" evidence="3">
    <location>
        <begin position="1"/>
        <end position="62"/>
    </location>
</feature>
<feature type="region of interest" description="Disordered" evidence="3">
    <location>
        <begin position="91"/>
        <end position="175"/>
    </location>
</feature>
<dbReference type="GO" id="GO:0016567">
    <property type="term" value="P:protein ubiquitination"/>
    <property type="evidence" value="ECO:0007669"/>
    <property type="project" value="InterPro"/>
</dbReference>
<keyword evidence="2" id="KW-0808">Transferase</keyword>